<dbReference type="Pfam" id="PF13041">
    <property type="entry name" value="PPR_2"/>
    <property type="match status" value="1"/>
</dbReference>
<evidence type="ECO:0000256" key="3">
    <source>
        <dbReference type="PROSITE-ProRule" id="PRU00708"/>
    </source>
</evidence>
<comment type="caution">
    <text evidence="4">The sequence shown here is derived from an EMBL/GenBank/DDBJ whole genome shotgun (WGS) entry which is preliminary data.</text>
</comment>
<dbReference type="AlphaFoldDB" id="A0AA89AUL6"/>
<accession>A0AA89AUL6</accession>
<dbReference type="PANTHER" id="PTHR47939:SF13">
    <property type="entry name" value="OS03G0201400 PROTEIN"/>
    <property type="match status" value="1"/>
</dbReference>
<dbReference type="NCBIfam" id="TIGR00756">
    <property type="entry name" value="PPR"/>
    <property type="match status" value="1"/>
</dbReference>
<dbReference type="PROSITE" id="PS51375">
    <property type="entry name" value="PPR"/>
    <property type="match status" value="1"/>
</dbReference>
<dbReference type="PANTHER" id="PTHR47939">
    <property type="entry name" value="MEMBRANE-ASSOCIATED SALT-INDUCIBLE PROTEIN-LIKE"/>
    <property type="match status" value="1"/>
</dbReference>
<gene>
    <name evidence="4" type="ORF">RJ639_006424</name>
</gene>
<protein>
    <recommendedName>
        <fullName evidence="6">Pentatricopeptide repeat-containing protein</fullName>
    </recommendedName>
</protein>
<evidence type="ECO:0000256" key="1">
    <source>
        <dbReference type="ARBA" id="ARBA00007626"/>
    </source>
</evidence>
<proteinExistence type="inferred from homology"/>
<sequence length="350" mass="39198">MPRLGVSPNDISYTPLVKAHVKAGKLGCAFDTLSIMIKNLCRPNHQIYSALLAGFVLSDIGKEAGALSSISDLNTGETSVDCSSNYIFTAMDFTLAVTLLDKIKECGGETVDLYNFLIMGLCRVGRTCEADRLMQDMVKLGLFPDKDVCSFVVEHFCGEQKYDHCLEWMKPILDKRLVLSFASYCSVVRAIGNEGEVTQAQRLVSDLIRHAGIKDRIAVSRHIEFLVKEDEPYKRLELLNLIEQMKVHLAWIISVRLRLLLKHGPAPDHTFIDPRHEFETTKLYNGLLVQRAKDLSNQIGLLEASCGKLSRFLFQLYKVLANKDCTIHTMEPHAKGGKKVKNTQNPRNGG</sequence>
<dbReference type="EMBL" id="JAVXUP010001001">
    <property type="protein sequence ID" value="KAK3017474.1"/>
    <property type="molecule type" value="Genomic_DNA"/>
</dbReference>
<evidence type="ECO:0000256" key="2">
    <source>
        <dbReference type="ARBA" id="ARBA00022737"/>
    </source>
</evidence>
<dbReference type="Gene3D" id="1.25.40.10">
    <property type="entry name" value="Tetratricopeptide repeat domain"/>
    <property type="match status" value="2"/>
</dbReference>
<dbReference type="InterPro" id="IPR050667">
    <property type="entry name" value="PPR-containing_protein"/>
</dbReference>
<reference evidence="4" key="1">
    <citation type="submission" date="2022-12" db="EMBL/GenBank/DDBJ databases">
        <title>Draft genome assemblies for two species of Escallonia (Escalloniales).</title>
        <authorList>
            <person name="Chanderbali A."/>
            <person name="Dervinis C."/>
            <person name="Anghel I."/>
            <person name="Soltis D."/>
            <person name="Soltis P."/>
            <person name="Zapata F."/>
        </authorList>
    </citation>
    <scope>NUCLEOTIDE SEQUENCE</scope>
    <source>
        <strain evidence="4">UCBG64.0493</strain>
        <tissue evidence="4">Leaf</tissue>
    </source>
</reference>
<evidence type="ECO:0000313" key="5">
    <source>
        <dbReference type="Proteomes" id="UP001188597"/>
    </source>
</evidence>
<keyword evidence="2" id="KW-0677">Repeat</keyword>
<dbReference type="Proteomes" id="UP001188597">
    <property type="component" value="Unassembled WGS sequence"/>
</dbReference>
<name>A0AA89AUL6_9ASTE</name>
<feature type="repeat" description="PPR" evidence="3">
    <location>
        <begin position="110"/>
        <end position="144"/>
    </location>
</feature>
<organism evidence="4 5">
    <name type="scientific">Escallonia herrerae</name>
    <dbReference type="NCBI Taxonomy" id="1293975"/>
    <lineage>
        <taxon>Eukaryota</taxon>
        <taxon>Viridiplantae</taxon>
        <taxon>Streptophyta</taxon>
        <taxon>Embryophyta</taxon>
        <taxon>Tracheophyta</taxon>
        <taxon>Spermatophyta</taxon>
        <taxon>Magnoliopsida</taxon>
        <taxon>eudicotyledons</taxon>
        <taxon>Gunneridae</taxon>
        <taxon>Pentapetalae</taxon>
        <taxon>asterids</taxon>
        <taxon>campanulids</taxon>
        <taxon>Escalloniales</taxon>
        <taxon>Escalloniaceae</taxon>
        <taxon>Escallonia</taxon>
    </lineage>
</organism>
<dbReference type="Pfam" id="PF13812">
    <property type="entry name" value="PPR_3"/>
    <property type="match status" value="1"/>
</dbReference>
<dbReference type="InterPro" id="IPR011990">
    <property type="entry name" value="TPR-like_helical_dom_sf"/>
</dbReference>
<keyword evidence="5" id="KW-1185">Reference proteome</keyword>
<evidence type="ECO:0008006" key="6">
    <source>
        <dbReference type="Google" id="ProtNLM"/>
    </source>
</evidence>
<dbReference type="InterPro" id="IPR002885">
    <property type="entry name" value="PPR_rpt"/>
</dbReference>
<comment type="similarity">
    <text evidence="1">Belongs to the PPR family. P subfamily.</text>
</comment>
<evidence type="ECO:0000313" key="4">
    <source>
        <dbReference type="EMBL" id="KAK3017474.1"/>
    </source>
</evidence>